<evidence type="ECO:0000256" key="1">
    <source>
        <dbReference type="ARBA" id="ARBA00004141"/>
    </source>
</evidence>
<feature type="transmembrane region" description="Helical" evidence="6">
    <location>
        <begin position="383"/>
        <end position="403"/>
    </location>
</feature>
<dbReference type="AlphaFoldDB" id="A0AAW2XKL4"/>
<dbReference type="GO" id="GO:0140359">
    <property type="term" value="F:ABC-type transporter activity"/>
    <property type="evidence" value="ECO:0007669"/>
    <property type="project" value="InterPro"/>
</dbReference>
<keyword evidence="2" id="KW-0813">Transport</keyword>
<evidence type="ECO:0000259" key="7">
    <source>
        <dbReference type="Pfam" id="PF01061"/>
    </source>
</evidence>
<name>A0AAW2XKL4_9LAMI</name>
<dbReference type="InterPro" id="IPR043926">
    <property type="entry name" value="ABCG_dom"/>
</dbReference>
<accession>A0AAW2XKL4</accession>
<proteinExistence type="predicted"/>
<comment type="subcellular location">
    <subcellularLocation>
        <location evidence="1">Membrane</location>
        <topology evidence="1">Multi-pass membrane protein</topology>
    </subcellularLocation>
</comment>
<evidence type="ECO:0000256" key="6">
    <source>
        <dbReference type="SAM" id="Phobius"/>
    </source>
</evidence>
<feature type="transmembrane region" description="Helical" evidence="6">
    <location>
        <begin position="299"/>
        <end position="317"/>
    </location>
</feature>
<dbReference type="Gene3D" id="3.40.50.300">
    <property type="entry name" value="P-loop containing nucleotide triphosphate hydrolases"/>
    <property type="match status" value="1"/>
</dbReference>
<feature type="domain" description="ABC transporter family G" evidence="8">
    <location>
        <begin position="72"/>
        <end position="118"/>
    </location>
</feature>
<feature type="transmembrane region" description="Helical" evidence="6">
    <location>
        <begin position="432"/>
        <end position="455"/>
    </location>
</feature>
<protein>
    <submittedName>
        <fullName evidence="9">Pleiotropic drug resistance protein 3</fullName>
    </submittedName>
</protein>
<keyword evidence="5 6" id="KW-0472">Membrane</keyword>
<dbReference type="EMBL" id="JACGWN010000003">
    <property type="protein sequence ID" value="KAL0454582.1"/>
    <property type="molecule type" value="Genomic_DNA"/>
</dbReference>
<dbReference type="InterPro" id="IPR027417">
    <property type="entry name" value="P-loop_NTPase"/>
</dbReference>
<dbReference type="Pfam" id="PF01061">
    <property type="entry name" value="ABC2_membrane"/>
    <property type="match status" value="1"/>
</dbReference>
<dbReference type="GO" id="GO:0005886">
    <property type="term" value="C:plasma membrane"/>
    <property type="evidence" value="ECO:0007669"/>
    <property type="project" value="UniProtKB-ARBA"/>
</dbReference>
<reference evidence="9" key="1">
    <citation type="submission" date="2020-06" db="EMBL/GenBank/DDBJ databases">
        <authorList>
            <person name="Li T."/>
            <person name="Hu X."/>
            <person name="Zhang T."/>
            <person name="Song X."/>
            <person name="Zhang H."/>
            <person name="Dai N."/>
            <person name="Sheng W."/>
            <person name="Hou X."/>
            <person name="Wei L."/>
        </authorList>
    </citation>
    <scope>NUCLEOTIDE SEQUENCE</scope>
    <source>
        <strain evidence="9">KEN1</strain>
        <tissue evidence="9">Leaf</tissue>
    </source>
</reference>
<keyword evidence="3 6" id="KW-0812">Transmembrane</keyword>
<feature type="transmembrane region" description="Helical" evidence="6">
    <location>
        <begin position="352"/>
        <end position="371"/>
    </location>
</feature>
<dbReference type="PANTHER" id="PTHR19241">
    <property type="entry name" value="ATP-BINDING CASSETTE TRANSPORTER"/>
    <property type="match status" value="1"/>
</dbReference>
<feature type="transmembrane region" description="Helical" evidence="6">
    <location>
        <begin position="239"/>
        <end position="265"/>
    </location>
</feature>
<dbReference type="SUPFAM" id="SSF52540">
    <property type="entry name" value="P-loop containing nucleoside triphosphate hydrolases"/>
    <property type="match status" value="1"/>
</dbReference>
<evidence type="ECO:0000256" key="5">
    <source>
        <dbReference type="ARBA" id="ARBA00023136"/>
    </source>
</evidence>
<sequence>MRIQRSCGTPGVDGLSVERRKRLTIAVELVDNPSIIFMDEPTTGLDARAAAIIMGAVKNVADTGRMIVCTIHQPSIDIFEAFDDLLLLKMGGRMIYYGPLGHHSSKVIEYLEGISGVPKFRNSCNPATWMLEVTSASSEAELGIDFSHIYMNSTLHENNKELVRKLSTPPAGSKDVHFPTRYSQNGWGQFKTCLWKQHWSYWRSPSYILRCWIFMLIASFLFGFLFWGQAKKIENQQSLLTLLISMYSYIIFCGVNNSTSVLKYISTERTVVYRERFAGMYASWAYSAAQVAIEIPYVLAQSLIFTVITYPMIGYYWSAYKVFWYFYTMFCTLLYYTYFGMLLFAITPSLPVAVILQSPFYTTFNLFAGFLIPRSQIPKRWIWLYYVVPTSWSFNGLVTSQFVDIEKKTLVFGQNKTVTAFLRDYYGFRHDMLPLVALVLILYPVFFASLFAYCIGKLNFQKR</sequence>
<feature type="transmembrane region" description="Helical" evidence="6">
    <location>
        <begin position="277"/>
        <end position="293"/>
    </location>
</feature>
<feature type="transmembrane region" description="Helical" evidence="6">
    <location>
        <begin position="324"/>
        <end position="346"/>
    </location>
</feature>
<gene>
    <name evidence="9" type="ORF">Slati_0797400</name>
</gene>
<dbReference type="Pfam" id="PF19055">
    <property type="entry name" value="ABC2_membrane_7"/>
    <property type="match status" value="1"/>
</dbReference>
<evidence type="ECO:0000259" key="8">
    <source>
        <dbReference type="Pfam" id="PF19055"/>
    </source>
</evidence>
<evidence type="ECO:0000256" key="2">
    <source>
        <dbReference type="ARBA" id="ARBA00022448"/>
    </source>
</evidence>
<dbReference type="InterPro" id="IPR013525">
    <property type="entry name" value="ABC2_TM"/>
</dbReference>
<keyword evidence="4 6" id="KW-1133">Transmembrane helix</keyword>
<feature type="domain" description="ABC-2 type transporter transmembrane" evidence="7">
    <location>
        <begin position="189"/>
        <end position="402"/>
    </location>
</feature>
<evidence type="ECO:0000313" key="9">
    <source>
        <dbReference type="EMBL" id="KAL0454582.1"/>
    </source>
</evidence>
<feature type="transmembrane region" description="Helical" evidence="6">
    <location>
        <begin position="207"/>
        <end position="227"/>
    </location>
</feature>
<evidence type="ECO:0000256" key="4">
    <source>
        <dbReference type="ARBA" id="ARBA00022989"/>
    </source>
</evidence>
<evidence type="ECO:0000256" key="3">
    <source>
        <dbReference type="ARBA" id="ARBA00022692"/>
    </source>
</evidence>
<comment type="caution">
    <text evidence="9">The sequence shown here is derived from an EMBL/GenBank/DDBJ whole genome shotgun (WGS) entry which is preliminary data.</text>
</comment>
<organism evidence="9">
    <name type="scientific">Sesamum latifolium</name>
    <dbReference type="NCBI Taxonomy" id="2727402"/>
    <lineage>
        <taxon>Eukaryota</taxon>
        <taxon>Viridiplantae</taxon>
        <taxon>Streptophyta</taxon>
        <taxon>Embryophyta</taxon>
        <taxon>Tracheophyta</taxon>
        <taxon>Spermatophyta</taxon>
        <taxon>Magnoliopsida</taxon>
        <taxon>eudicotyledons</taxon>
        <taxon>Gunneridae</taxon>
        <taxon>Pentapetalae</taxon>
        <taxon>asterids</taxon>
        <taxon>lamiids</taxon>
        <taxon>Lamiales</taxon>
        <taxon>Pedaliaceae</taxon>
        <taxon>Sesamum</taxon>
    </lineage>
</organism>
<reference evidence="9" key="2">
    <citation type="journal article" date="2024" name="Plant">
        <title>Genomic evolution and insights into agronomic trait innovations of Sesamum species.</title>
        <authorList>
            <person name="Miao H."/>
            <person name="Wang L."/>
            <person name="Qu L."/>
            <person name="Liu H."/>
            <person name="Sun Y."/>
            <person name="Le M."/>
            <person name="Wang Q."/>
            <person name="Wei S."/>
            <person name="Zheng Y."/>
            <person name="Lin W."/>
            <person name="Duan Y."/>
            <person name="Cao H."/>
            <person name="Xiong S."/>
            <person name="Wang X."/>
            <person name="Wei L."/>
            <person name="Li C."/>
            <person name="Ma Q."/>
            <person name="Ju M."/>
            <person name="Zhao R."/>
            <person name="Li G."/>
            <person name="Mu C."/>
            <person name="Tian Q."/>
            <person name="Mei H."/>
            <person name="Zhang T."/>
            <person name="Gao T."/>
            <person name="Zhang H."/>
        </authorList>
    </citation>
    <scope>NUCLEOTIDE SEQUENCE</scope>
    <source>
        <strain evidence="9">KEN1</strain>
    </source>
</reference>